<organism evidence="2 3">
    <name type="scientific">Cerrena zonata</name>
    <dbReference type="NCBI Taxonomy" id="2478898"/>
    <lineage>
        <taxon>Eukaryota</taxon>
        <taxon>Fungi</taxon>
        <taxon>Dikarya</taxon>
        <taxon>Basidiomycota</taxon>
        <taxon>Agaricomycotina</taxon>
        <taxon>Agaricomycetes</taxon>
        <taxon>Polyporales</taxon>
        <taxon>Cerrenaceae</taxon>
        <taxon>Cerrena</taxon>
    </lineage>
</organism>
<accession>A0AAW0GBD1</accession>
<sequence length="89" mass="9819">MFASTLLKLFTVVIAASVVALAIPTTNEKRGTTVDEFDSLYWKLVSDDQYLAITSTSMLIYQHRAAIDGLQENDGASKRDLIVDGYTVM</sequence>
<feature type="signal peptide" evidence="1">
    <location>
        <begin position="1"/>
        <end position="22"/>
    </location>
</feature>
<evidence type="ECO:0000313" key="2">
    <source>
        <dbReference type="EMBL" id="KAK7689767.1"/>
    </source>
</evidence>
<evidence type="ECO:0000256" key="1">
    <source>
        <dbReference type="SAM" id="SignalP"/>
    </source>
</evidence>
<protein>
    <submittedName>
        <fullName evidence="2">Uncharacterized protein</fullName>
    </submittedName>
</protein>
<evidence type="ECO:0000313" key="3">
    <source>
        <dbReference type="Proteomes" id="UP001385951"/>
    </source>
</evidence>
<reference evidence="2 3" key="1">
    <citation type="submission" date="2022-09" db="EMBL/GenBank/DDBJ databases">
        <authorList>
            <person name="Palmer J.M."/>
        </authorList>
    </citation>
    <scope>NUCLEOTIDE SEQUENCE [LARGE SCALE GENOMIC DNA]</scope>
    <source>
        <strain evidence="2 3">DSM 7382</strain>
    </source>
</reference>
<dbReference type="Proteomes" id="UP001385951">
    <property type="component" value="Unassembled WGS sequence"/>
</dbReference>
<feature type="chain" id="PRO_5043631560" evidence="1">
    <location>
        <begin position="23"/>
        <end position="89"/>
    </location>
</feature>
<gene>
    <name evidence="2" type="ORF">QCA50_006406</name>
</gene>
<keyword evidence="3" id="KW-1185">Reference proteome</keyword>
<dbReference type="EMBL" id="JASBNA010000007">
    <property type="protein sequence ID" value="KAK7689767.1"/>
    <property type="molecule type" value="Genomic_DNA"/>
</dbReference>
<name>A0AAW0GBD1_9APHY</name>
<keyword evidence="1" id="KW-0732">Signal</keyword>
<proteinExistence type="predicted"/>
<comment type="caution">
    <text evidence="2">The sequence shown here is derived from an EMBL/GenBank/DDBJ whole genome shotgun (WGS) entry which is preliminary data.</text>
</comment>
<dbReference type="AlphaFoldDB" id="A0AAW0GBD1"/>